<organism evidence="8 9">
    <name type="scientific">Sphingobacterium deserti</name>
    <dbReference type="NCBI Taxonomy" id="1229276"/>
    <lineage>
        <taxon>Bacteria</taxon>
        <taxon>Pseudomonadati</taxon>
        <taxon>Bacteroidota</taxon>
        <taxon>Sphingobacteriia</taxon>
        <taxon>Sphingobacteriales</taxon>
        <taxon>Sphingobacteriaceae</taxon>
        <taxon>Sphingobacterium</taxon>
    </lineage>
</organism>
<evidence type="ECO:0000256" key="4">
    <source>
        <dbReference type="ARBA" id="ARBA00023295"/>
    </source>
</evidence>
<evidence type="ECO:0000256" key="5">
    <source>
        <dbReference type="PIRSR" id="PIRSR606710-1"/>
    </source>
</evidence>
<dbReference type="STRING" id="1229276.DI53_1146"/>
<reference evidence="8 9" key="2">
    <citation type="journal article" date="2015" name="PLoS ONE">
        <title>Whole-Genome Optical Mapping and Finished Genome Sequence of Sphingobacterium deserti sp. nov., a New Species Isolated from the Western Desert of China.</title>
        <authorList>
            <person name="Teng C."/>
            <person name="Zhou Z."/>
            <person name="Molnar I."/>
            <person name="Li X."/>
            <person name="Tang R."/>
            <person name="Chen M."/>
            <person name="Wang L."/>
            <person name="Su S."/>
            <person name="Zhang W."/>
            <person name="Lin M."/>
        </authorList>
    </citation>
    <scope>NUCLEOTIDE SEQUENCE [LARGE SCALE GENOMIC DNA]</scope>
    <source>
        <strain evidence="9">ACCC05744</strain>
    </source>
</reference>
<feature type="active site" description="Proton acceptor" evidence="5">
    <location>
        <position position="64"/>
    </location>
</feature>
<dbReference type="RefSeq" id="WP_206538003.1">
    <property type="nucleotide sequence ID" value="NZ_JJMU01000020.1"/>
</dbReference>
<dbReference type="PATRIC" id="fig|1229276.3.peg.1187"/>
<dbReference type="PANTHER" id="PTHR43301">
    <property type="entry name" value="ARABINAN ENDO-1,5-ALPHA-L-ARABINOSIDASE"/>
    <property type="match status" value="1"/>
</dbReference>
<dbReference type="InterPro" id="IPR023296">
    <property type="entry name" value="Glyco_hydro_beta-prop_sf"/>
</dbReference>
<dbReference type="AlphaFoldDB" id="A0A0B8T8T8"/>
<name>A0A0B8T8T8_9SPHI</name>
<feature type="active site" description="Proton donor" evidence="5">
    <location>
        <position position="235"/>
    </location>
</feature>
<dbReference type="PANTHER" id="PTHR43301:SF3">
    <property type="entry name" value="ARABINAN ENDO-1,5-ALPHA-L-ARABINOSIDASE A-RELATED"/>
    <property type="match status" value="1"/>
</dbReference>
<reference evidence="9" key="1">
    <citation type="submission" date="2014-04" db="EMBL/GenBank/DDBJ databases">
        <title>Whole-Genome optical mapping and complete genome sequence of Sphingobacterium deserti sp. nov., a new spaces isolated from desert in the west of China.</title>
        <authorList>
            <person name="Teng C."/>
            <person name="Zhou Z."/>
            <person name="Li X."/>
            <person name="Chen M."/>
            <person name="Lin M."/>
            <person name="Wang L."/>
            <person name="Su S."/>
            <person name="Zhang C."/>
            <person name="Zhang W."/>
        </authorList>
    </citation>
    <scope>NUCLEOTIDE SEQUENCE [LARGE SCALE GENOMIC DNA]</scope>
    <source>
        <strain evidence="9">ACCC05744</strain>
    </source>
</reference>
<proteinExistence type="inferred from homology"/>
<dbReference type="GO" id="GO:0005975">
    <property type="term" value="P:carbohydrate metabolic process"/>
    <property type="evidence" value="ECO:0007669"/>
    <property type="project" value="InterPro"/>
</dbReference>
<dbReference type="CDD" id="cd18616">
    <property type="entry name" value="GH43_ABN-like"/>
    <property type="match status" value="1"/>
</dbReference>
<dbReference type="InterPro" id="IPR006710">
    <property type="entry name" value="Glyco_hydro_43"/>
</dbReference>
<dbReference type="eggNOG" id="COG3507">
    <property type="taxonomic scope" value="Bacteria"/>
</dbReference>
<dbReference type="InterPro" id="IPR050727">
    <property type="entry name" value="GH43_arabinanases"/>
</dbReference>
<keyword evidence="9" id="KW-1185">Reference proteome</keyword>
<evidence type="ECO:0000313" key="9">
    <source>
        <dbReference type="Proteomes" id="UP000031802"/>
    </source>
</evidence>
<comment type="caution">
    <text evidence="8">The sequence shown here is derived from an EMBL/GenBank/DDBJ whole genome shotgun (WGS) entry which is preliminary data.</text>
</comment>
<dbReference type="SUPFAM" id="SSF75005">
    <property type="entry name" value="Arabinanase/levansucrase/invertase"/>
    <property type="match status" value="1"/>
</dbReference>
<keyword evidence="4 7" id="KW-0326">Glycosidase</keyword>
<evidence type="ECO:0000256" key="7">
    <source>
        <dbReference type="RuleBase" id="RU361187"/>
    </source>
</evidence>
<evidence type="ECO:0000256" key="1">
    <source>
        <dbReference type="ARBA" id="ARBA00004834"/>
    </source>
</evidence>
<evidence type="ECO:0000256" key="2">
    <source>
        <dbReference type="ARBA" id="ARBA00009865"/>
    </source>
</evidence>
<dbReference type="Pfam" id="PF04616">
    <property type="entry name" value="Glyco_hydro_43"/>
    <property type="match status" value="1"/>
</dbReference>
<comment type="similarity">
    <text evidence="2 7">Belongs to the glycosyl hydrolase 43 family.</text>
</comment>
<evidence type="ECO:0000256" key="3">
    <source>
        <dbReference type="ARBA" id="ARBA00022801"/>
    </source>
</evidence>
<comment type="pathway">
    <text evidence="1">Glycan metabolism; L-arabinan degradation.</text>
</comment>
<dbReference type="GO" id="GO:0004553">
    <property type="term" value="F:hydrolase activity, hydrolyzing O-glycosyl compounds"/>
    <property type="evidence" value="ECO:0007669"/>
    <property type="project" value="InterPro"/>
</dbReference>
<gene>
    <name evidence="8" type="ORF">DI53_1146</name>
</gene>
<dbReference type="Gene3D" id="2.115.10.20">
    <property type="entry name" value="Glycosyl hydrolase domain, family 43"/>
    <property type="match status" value="1"/>
</dbReference>
<keyword evidence="3 7" id="KW-0378">Hydrolase</keyword>
<dbReference type="EMBL" id="JJMU01000020">
    <property type="protein sequence ID" value="KGE15084.1"/>
    <property type="molecule type" value="Genomic_DNA"/>
</dbReference>
<dbReference type="Proteomes" id="UP000031802">
    <property type="component" value="Unassembled WGS sequence"/>
</dbReference>
<evidence type="ECO:0000256" key="6">
    <source>
        <dbReference type="PIRSR" id="PIRSR606710-2"/>
    </source>
</evidence>
<accession>A0A0B8T8T8</accession>
<feature type="site" description="Important for catalytic activity, responsible for pKa modulation of the active site Glu and correct orientation of both the proton donor and substrate" evidence="6">
    <location>
        <position position="183"/>
    </location>
</feature>
<sequence length="372" mass="41351">MKRILSFAANINLRKLHCLYCLWLTLFFTSAQSICLAMGSSVLLFGGDTVRQYQNPVFEPILADPTVVRDARTGLFYAYGTQDDWGDGHGSRLMPILQSADLIHWEYVGNVFNKKPDWKKGGGLWAPDINFVDGQYYLYYSFSLWGDPNPGIGLAIAAKPEGPFIDQGKLFSSEDINVPNSIDPSLYQEDDTNYLIWGSFGNGPNQGIHVIPLDKEGKRLANKAKKVKLAAGDWEAAMLHKRNGYYYFFGSKGSCCEGANSQYRVLVARSKKPLGPYLDQAGKAITERGNGTLLLKGSNSFAGPGHHAKIITDDEGTDWLLYHGIRKDNPKVRTGATRRALMLDNIVWESGWPKIKDGVPSTEERTGPIFKN</sequence>
<evidence type="ECO:0000313" key="8">
    <source>
        <dbReference type="EMBL" id="KGE15084.1"/>
    </source>
</evidence>
<protein>
    <submittedName>
        <fullName evidence="8">Glycoside hydrolase family 43</fullName>
    </submittedName>
</protein>